<dbReference type="InterPro" id="IPR025855">
    <property type="entry name" value="Replic_Relax"/>
</dbReference>
<name>A0ABN3IIU2_9ACTN</name>
<evidence type="ECO:0008006" key="4">
    <source>
        <dbReference type="Google" id="ProtNLM"/>
    </source>
</evidence>
<keyword evidence="3" id="KW-1185">Reference proteome</keyword>
<dbReference type="Proteomes" id="UP001501231">
    <property type="component" value="Unassembled WGS sequence"/>
</dbReference>
<gene>
    <name evidence="2" type="ORF">GCM10010191_12680</name>
</gene>
<dbReference type="Pfam" id="PF13814">
    <property type="entry name" value="Replic_Relax"/>
    <property type="match status" value="1"/>
</dbReference>
<proteinExistence type="predicted"/>
<protein>
    <recommendedName>
        <fullName evidence="4">Protein involved in plasmid replication-relaxation</fullName>
    </recommendedName>
</protein>
<evidence type="ECO:0000313" key="2">
    <source>
        <dbReference type="EMBL" id="GAA2406164.1"/>
    </source>
</evidence>
<reference evidence="2 3" key="1">
    <citation type="journal article" date="2019" name="Int. J. Syst. Evol. Microbiol.">
        <title>The Global Catalogue of Microorganisms (GCM) 10K type strain sequencing project: providing services to taxonomists for standard genome sequencing and annotation.</title>
        <authorList>
            <consortium name="The Broad Institute Genomics Platform"/>
            <consortium name="The Broad Institute Genome Sequencing Center for Infectious Disease"/>
            <person name="Wu L."/>
            <person name="Ma J."/>
        </authorList>
    </citation>
    <scope>NUCLEOTIDE SEQUENCE [LARGE SCALE GENOMIC DNA]</scope>
    <source>
        <strain evidence="2 3">JCM 3325</strain>
    </source>
</reference>
<evidence type="ECO:0000313" key="3">
    <source>
        <dbReference type="Proteomes" id="UP001501231"/>
    </source>
</evidence>
<dbReference type="EMBL" id="BAAARW010000004">
    <property type="protein sequence ID" value="GAA2406164.1"/>
    <property type="molecule type" value="Genomic_DNA"/>
</dbReference>
<feature type="region of interest" description="Disordered" evidence="1">
    <location>
        <begin position="288"/>
        <end position="307"/>
    </location>
</feature>
<accession>A0ABN3IIU2</accession>
<sequence length="307" mass="34551">MSRTHMRMRRPATSSSRANPELFLELRRRLTDRDREILNLLWEHRVLTTHQVATIFFSTPGKGRHRLLELFRLRALERFQPWVPVGAAPFHWVIGPLGAEILAAEQGISVRELGYRRASALAVCHSRHLGHQIGVNEFFTRLHAHARRDPNAALSKWWSERQCARLWGDLARPDAYGRWTELHPQSGRLAKLDFFLEHDTGSVVLAKVTAKIGNYAALADATGITTPVLFWLPSSRREAHLREHLGTPEVPVATAVQPAAGHPADAVWLPAGHKGPRRRLIELTDAWPGISRPTTGGPDMPESDPCR</sequence>
<organism evidence="2 3">
    <name type="scientific">Actinomadura vinacea</name>
    <dbReference type="NCBI Taxonomy" id="115336"/>
    <lineage>
        <taxon>Bacteria</taxon>
        <taxon>Bacillati</taxon>
        <taxon>Actinomycetota</taxon>
        <taxon>Actinomycetes</taxon>
        <taxon>Streptosporangiales</taxon>
        <taxon>Thermomonosporaceae</taxon>
        <taxon>Actinomadura</taxon>
    </lineage>
</organism>
<evidence type="ECO:0000256" key="1">
    <source>
        <dbReference type="SAM" id="MobiDB-lite"/>
    </source>
</evidence>
<comment type="caution">
    <text evidence="2">The sequence shown here is derived from an EMBL/GenBank/DDBJ whole genome shotgun (WGS) entry which is preliminary data.</text>
</comment>
<dbReference type="RefSeq" id="WP_344587562.1">
    <property type="nucleotide sequence ID" value="NZ_BAAARW010000004.1"/>
</dbReference>